<evidence type="ECO:0000313" key="2">
    <source>
        <dbReference type="EMBL" id="ACI98382.1"/>
    </source>
</evidence>
<evidence type="ECO:0000313" key="3">
    <source>
        <dbReference type="Proteomes" id="UP000001591"/>
    </source>
</evidence>
<dbReference type="Proteomes" id="UP000001591">
    <property type="component" value="Chromosome"/>
</dbReference>
<reference evidence="2 3" key="1">
    <citation type="journal article" date="2010" name="BMC Genomics">
        <title>Metabolic flexibility revealed in the genome of the cyst-forming alpha-1 proteobacterium Rhodospirillum centenum.</title>
        <authorList>
            <person name="Lu Y.K."/>
            <person name="Marden J."/>
            <person name="Han M."/>
            <person name="Swingley W.D."/>
            <person name="Mastrian S.D."/>
            <person name="Chowdhury S.R."/>
            <person name="Hao J."/>
            <person name="Helmy T."/>
            <person name="Kim S."/>
            <person name="Kurdoglu A.A."/>
            <person name="Matthies H.J."/>
            <person name="Rollo D."/>
            <person name="Stothard P."/>
            <person name="Blankenship R.E."/>
            <person name="Bauer C.E."/>
            <person name="Touchman J.W."/>
        </authorList>
    </citation>
    <scope>NUCLEOTIDE SEQUENCE [LARGE SCALE GENOMIC DNA]</scope>
    <source>
        <strain evidence="3">ATCC 51521 / SW</strain>
    </source>
</reference>
<organism evidence="2 3">
    <name type="scientific">Rhodospirillum centenum (strain ATCC 51521 / SW)</name>
    <dbReference type="NCBI Taxonomy" id="414684"/>
    <lineage>
        <taxon>Bacteria</taxon>
        <taxon>Pseudomonadati</taxon>
        <taxon>Pseudomonadota</taxon>
        <taxon>Alphaproteobacteria</taxon>
        <taxon>Rhodospirillales</taxon>
        <taxon>Rhodospirillaceae</taxon>
        <taxon>Rhodospirillum</taxon>
    </lineage>
</organism>
<sequence>MPERAAAAAHPCAQTWGRYGQRGLSSPTVAQSTSNLPG</sequence>
<dbReference type="AlphaFoldDB" id="B6ISE6"/>
<accession>B6ISE6</accession>
<feature type="compositionally biased region" description="Polar residues" evidence="1">
    <location>
        <begin position="23"/>
        <end position="38"/>
    </location>
</feature>
<name>B6ISE6_RHOCS</name>
<dbReference type="STRING" id="414684.RC1_0956"/>
<feature type="region of interest" description="Disordered" evidence="1">
    <location>
        <begin position="17"/>
        <end position="38"/>
    </location>
</feature>
<dbReference type="KEGG" id="rce:RC1_0956"/>
<dbReference type="HOGENOM" id="CLU_3332229_0_0_5"/>
<protein>
    <submittedName>
        <fullName evidence="2">Uncharacterized protein</fullName>
    </submittedName>
</protein>
<proteinExistence type="predicted"/>
<gene>
    <name evidence="2" type="ordered locus">RC1_0956</name>
</gene>
<dbReference type="EMBL" id="CP000613">
    <property type="protein sequence ID" value="ACI98382.1"/>
    <property type="molecule type" value="Genomic_DNA"/>
</dbReference>
<evidence type="ECO:0000256" key="1">
    <source>
        <dbReference type="SAM" id="MobiDB-lite"/>
    </source>
</evidence>
<keyword evidence="3" id="KW-1185">Reference proteome</keyword>